<dbReference type="STRING" id="52586.A0A0B1P8L3"/>
<feature type="compositionally biased region" description="Basic and acidic residues" evidence="1">
    <location>
        <begin position="23"/>
        <end position="33"/>
    </location>
</feature>
<evidence type="ECO:0000313" key="2">
    <source>
        <dbReference type="EMBL" id="KHJ33004.1"/>
    </source>
</evidence>
<sequence length="574" mass="64832">MSTASFKIPLKHEFGRDSSQGGHNHDKAKDTHSRPPYPESDHSYSSYDQEKIGLPAYNNNSEPSIEEIRREFFPPGAEPYHTPHWSWYTLQFQTPNLTRMDSSIHQNHENDKRFQSLDDKLNDNQDRDSVSSFKSSEPKGRSPSRNDILLAAVGGAALAIGGKGLWDRRKPKKHPVKSNAAHTAAIGAIGALAGYEGAEIYSKYMKKERKLDKYHISHQSKTGDRYRTHNSKSRDDIKSRRSVRRQTSSSYESSDLSSSESSHEDEKYSFETRGNDSSGSTTRLQKLATTALIAGATEAFKVRKEHGRWSGDKGKRVLTAAIGASAIDAVAEGSGKRQVLETIIRGLASSHLINGSRNQDDNRSSSSRSRHRSRSRSLKKNLVGSISTLLAAEIGALATGRKSVEKSRSRPRMSRSRRRHKSPSLSSSSSSSMSRNTSKIRHQRSKSFTDTARKGLAAFKSHKQNEYEQNRNKFSHQRSYRSGSSTDFSRTHNRYHDSVDHNERRNRRPSNKVTRDENSKSKKRETSRVTMHRSHNKTKNNNKKTLDNSDSCYSSRSSIEDDRYVMGTRVKKRI</sequence>
<evidence type="ECO:0000256" key="1">
    <source>
        <dbReference type="SAM" id="MobiDB-lite"/>
    </source>
</evidence>
<dbReference type="HOGENOM" id="CLU_475034_0_0_1"/>
<feature type="region of interest" description="Disordered" evidence="1">
    <location>
        <begin position="399"/>
        <end position="557"/>
    </location>
</feature>
<feature type="compositionally biased region" description="Basic and acidic residues" evidence="1">
    <location>
        <begin position="115"/>
        <end position="129"/>
    </location>
</feature>
<feature type="compositionally biased region" description="Basic residues" evidence="1">
    <location>
        <begin position="528"/>
        <end position="542"/>
    </location>
</feature>
<feature type="compositionally biased region" description="Basic and acidic residues" evidence="1">
    <location>
        <begin position="513"/>
        <end position="527"/>
    </location>
</feature>
<feature type="region of interest" description="Disordered" evidence="1">
    <location>
        <begin position="215"/>
        <end position="282"/>
    </location>
</feature>
<feature type="region of interest" description="Disordered" evidence="1">
    <location>
        <begin position="115"/>
        <end position="146"/>
    </location>
</feature>
<gene>
    <name evidence="2" type="ORF">EV44_g4479</name>
</gene>
<feature type="compositionally biased region" description="Low complexity" evidence="1">
    <location>
        <begin position="245"/>
        <end position="260"/>
    </location>
</feature>
<protein>
    <submittedName>
        <fullName evidence="2">Uncharacterized protein</fullName>
    </submittedName>
</protein>
<dbReference type="OMA" id="HQNHEND"/>
<reference evidence="2 3" key="1">
    <citation type="journal article" date="2014" name="BMC Genomics">
        <title>Adaptive genomic structural variation in the grape powdery mildew pathogen, Erysiphe necator.</title>
        <authorList>
            <person name="Jones L."/>
            <person name="Riaz S."/>
            <person name="Morales-Cruz A."/>
            <person name="Amrine K.C."/>
            <person name="McGuire B."/>
            <person name="Gubler W.D."/>
            <person name="Walker M.A."/>
            <person name="Cantu D."/>
        </authorList>
    </citation>
    <scope>NUCLEOTIDE SEQUENCE [LARGE SCALE GENOMIC DNA]</scope>
    <source>
        <strain evidence="3">c</strain>
    </source>
</reference>
<feature type="region of interest" description="Disordered" evidence="1">
    <location>
        <begin position="1"/>
        <end position="69"/>
    </location>
</feature>
<feature type="compositionally biased region" description="Basic residues" evidence="1">
    <location>
        <begin position="409"/>
        <end position="422"/>
    </location>
</feature>
<feature type="compositionally biased region" description="Basic and acidic residues" evidence="1">
    <location>
        <begin position="261"/>
        <end position="274"/>
    </location>
</feature>
<name>A0A0B1P8L3_UNCNE</name>
<feature type="compositionally biased region" description="Basic and acidic residues" evidence="1">
    <location>
        <begin position="494"/>
        <end position="503"/>
    </location>
</feature>
<dbReference type="EMBL" id="JNVN01001676">
    <property type="protein sequence ID" value="KHJ33004.1"/>
    <property type="molecule type" value="Genomic_DNA"/>
</dbReference>
<proteinExistence type="predicted"/>
<evidence type="ECO:0000313" key="3">
    <source>
        <dbReference type="Proteomes" id="UP000030854"/>
    </source>
</evidence>
<feature type="compositionally biased region" description="Low complexity" evidence="1">
    <location>
        <begin position="548"/>
        <end position="557"/>
    </location>
</feature>
<dbReference type="Proteomes" id="UP000030854">
    <property type="component" value="Unassembled WGS sequence"/>
</dbReference>
<feature type="compositionally biased region" description="Basic and acidic residues" evidence="1">
    <location>
        <begin position="215"/>
        <end position="239"/>
    </location>
</feature>
<dbReference type="AlphaFoldDB" id="A0A0B1P8L3"/>
<keyword evidence="3" id="KW-1185">Reference proteome</keyword>
<accession>A0A0B1P8L3</accession>
<comment type="caution">
    <text evidence="2">The sequence shown here is derived from an EMBL/GenBank/DDBJ whole genome shotgun (WGS) entry which is preliminary data.</text>
</comment>
<feature type="compositionally biased region" description="Basic residues" evidence="1">
    <location>
        <begin position="368"/>
        <end position="379"/>
    </location>
</feature>
<feature type="compositionally biased region" description="Low complexity" evidence="1">
    <location>
        <begin position="423"/>
        <end position="435"/>
    </location>
</feature>
<organism evidence="2 3">
    <name type="scientific">Uncinula necator</name>
    <name type="common">Grape powdery mildew</name>
    <dbReference type="NCBI Taxonomy" id="52586"/>
    <lineage>
        <taxon>Eukaryota</taxon>
        <taxon>Fungi</taxon>
        <taxon>Dikarya</taxon>
        <taxon>Ascomycota</taxon>
        <taxon>Pezizomycotina</taxon>
        <taxon>Leotiomycetes</taxon>
        <taxon>Erysiphales</taxon>
        <taxon>Erysiphaceae</taxon>
        <taxon>Erysiphe</taxon>
    </lineage>
</organism>
<feature type="region of interest" description="Disordered" evidence="1">
    <location>
        <begin position="353"/>
        <end position="380"/>
    </location>
</feature>